<sequence length="160" mass="17602">MKCYDRANGFGQVGCRFASSDESTPNRQQILITLMKKITLFAAVLLAMAGCKDATEELQPQPVSTGSYLIYTTLPTLKFDQLELKVNGTMVGRLTAPFVASGHREVPESSMSNTVLRIERPQGSYTLDAVAILKGQKTVAWSTPLRFETAKIKRSNLQAE</sequence>
<evidence type="ECO:0000313" key="2">
    <source>
        <dbReference type="Proteomes" id="UP000248790"/>
    </source>
</evidence>
<proteinExistence type="predicted"/>
<comment type="caution">
    <text evidence="1">The sequence shown here is derived from an EMBL/GenBank/DDBJ whole genome shotgun (WGS) entry which is preliminary data.</text>
</comment>
<gene>
    <name evidence="1" type="ORF">LX87_01647</name>
</gene>
<dbReference type="Proteomes" id="UP000248790">
    <property type="component" value="Unassembled WGS sequence"/>
</dbReference>
<reference evidence="1 2" key="1">
    <citation type="submission" date="2018-06" db="EMBL/GenBank/DDBJ databases">
        <title>Genomic Encyclopedia of Archaeal and Bacterial Type Strains, Phase II (KMG-II): from individual species to whole genera.</title>
        <authorList>
            <person name="Goeker M."/>
        </authorList>
    </citation>
    <scope>NUCLEOTIDE SEQUENCE [LARGE SCALE GENOMIC DNA]</scope>
    <source>
        <strain evidence="1 2">DSM 21851</strain>
    </source>
</reference>
<protein>
    <submittedName>
        <fullName evidence="1">Uncharacterized protein</fullName>
    </submittedName>
</protein>
<evidence type="ECO:0000313" key="1">
    <source>
        <dbReference type="EMBL" id="RAJ99950.1"/>
    </source>
</evidence>
<accession>A0A327X0G8</accession>
<organism evidence="1 2">
    <name type="scientific">Larkinella arboricola</name>
    <dbReference type="NCBI Taxonomy" id="643671"/>
    <lineage>
        <taxon>Bacteria</taxon>
        <taxon>Pseudomonadati</taxon>
        <taxon>Bacteroidota</taxon>
        <taxon>Cytophagia</taxon>
        <taxon>Cytophagales</taxon>
        <taxon>Spirosomataceae</taxon>
        <taxon>Larkinella</taxon>
    </lineage>
</organism>
<keyword evidence="2" id="KW-1185">Reference proteome</keyword>
<name>A0A327X0G8_LARAB</name>
<dbReference type="AlphaFoldDB" id="A0A327X0G8"/>
<dbReference type="EMBL" id="QLMC01000002">
    <property type="protein sequence ID" value="RAJ99950.1"/>
    <property type="molecule type" value="Genomic_DNA"/>
</dbReference>